<accession>A0A6P7FCA8</accession>
<reference evidence="4" key="1">
    <citation type="submission" date="2025-04" db="UniProtKB">
        <authorList>
            <consortium name="RefSeq"/>
        </authorList>
    </citation>
    <scope>IDENTIFICATION</scope>
    <source>
        <tissue evidence="4">Whole insect</tissue>
    </source>
</reference>
<feature type="domain" description="FAD dependent oxidoreductase" evidence="1">
    <location>
        <begin position="73"/>
        <end position="458"/>
    </location>
</feature>
<dbReference type="OrthoDB" id="424974at2759"/>
<dbReference type="Proteomes" id="UP001652700">
    <property type="component" value="Unplaced"/>
</dbReference>
<dbReference type="KEGG" id="dvv:114327936"/>
<dbReference type="Gene3D" id="3.30.9.10">
    <property type="entry name" value="D-Amino Acid Oxidase, subunit A, domain 2"/>
    <property type="match status" value="1"/>
</dbReference>
<gene>
    <name evidence="4" type="primary">LOC114327936</name>
</gene>
<dbReference type="GO" id="GO:0005739">
    <property type="term" value="C:mitochondrion"/>
    <property type="evidence" value="ECO:0007669"/>
    <property type="project" value="GOC"/>
</dbReference>
<dbReference type="GO" id="GO:0032981">
    <property type="term" value="P:mitochondrial respiratory chain complex I assembly"/>
    <property type="evidence" value="ECO:0007669"/>
    <property type="project" value="TreeGrafter"/>
</dbReference>
<dbReference type="RefSeq" id="XP_028132457.1">
    <property type="nucleotide sequence ID" value="XM_028276656.1"/>
</dbReference>
<name>A0A6P7FCA8_DIAVI</name>
<keyword evidence="3" id="KW-1185">Reference proteome</keyword>
<organism evidence="4">
    <name type="scientific">Diabrotica virgifera virgifera</name>
    <name type="common">western corn rootworm</name>
    <dbReference type="NCBI Taxonomy" id="50390"/>
    <lineage>
        <taxon>Eukaryota</taxon>
        <taxon>Metazoa</taxon>
        <taxon>Ecdysozoa</taxon>
        <taxon>Arthropoda</taxon>
        <taxon>Hexapoda</taxon>
        <taxon>Insecta</taxon>
        <taxon>Pterygota</taxon>
        <taxon>Neoptera</taxon>
        <taxon>Endopterygota</taxon>
        <taxon>Coleoptera</taxon>
        <taxon>Polyphaga</taxon>
        <taxon>Cucujiformia</taxon>
        <taxon>Chrysomeloidea</taxon>
        <taxon>Chrysomelidae</taxon>
        <taxon>Galerucinae</taxon>
        <taxon>Diabroticina</taxon>
        <taxon>Diabroticites</taxon>
        <taxon>Diabrotica</taxon>
    </lineage>
</organism>
<evidence type="ECO:0000259" key="1">
    <source>
        <dbReference type="Pfam" id="PF01266"/>
    </source>
</evidence>
<protein>
    <submittedName>
        <fullName evidence="4">FAD-dependent oxidoreductase domain-containing protein 1</fullName>
    </submittedName>
</protein>
<dbReference type="SUPFAM" id="SSF51905">
    <property type="entry name" value="FAD/NAD(P)-binding domain"/>
    <property type="match status" value="1"/>
</dbReference>
<dbReference type="Pfam" id="PF01266">
    <property type="entry name" value="DAO"/>
    <property type="match status" value="1"/>
</dbReference>
<dbReference type="PANTHER" id="PTHR13847:SF282">
    <property type="entry name" value="LETHAL (2) 37BB"/>
    <property type="match status" value="1"/>
</dbReference>
<dbReference type="FunCoup" id="A0A6P7FCA8">
    <property type="interactions" value="572"/>
</dbReference>
<sequence>MNSRSLCTICNKVFQNKRYLHRSIQLNKRQHENPFWRTIRILGDDFKKFKQHKEPTEEEQQWLLRRHFPRHADIVIVGGGAVGSAIAYYLKLKSNYDGLRVLVLDKDPTFKKCTTAISMGALTQQFSLSENIQLASYGAEFLRNIKTHLDESVNINFEPSGYLVLASENGASQLEDNIKLQQEFGAINMLLTPQELKRRFPYLDVTNVAAGSIGLEREGWFNAWDMLTALRKKSMDLGAQYITAEVVDFLFEDRTDIVIEGVDVGNYQSTNEIVVQLPGEKETRTIEFAHCIIASGHESATVSKLAGIGMKPGMLSIPLPIENRRRFVFAFNCEKDVPSINTPMIEDFSGIYFRREGLAGSFIVGVAPQPEFVPLNDTEEDRANFFNEMVHPLLANRVPAFNDIKLTGSWSGDYDYNIFDGNGLVGPHPYYLNMYIATGFSDQGIQQAPGIGRAVSEMIIDGNFRTIDLTRLGFDRLLVDKPMFQLKIT</sequence>
<reference evidence="2" key="2">
    <citation type="submission" date="2025-05" db="UniProtKB">
        <authorList>
            <consortium name="EnsemblMetazoa"/>
        </authorList>
    </citation>
    <scope>IDENTIFICATION</scope>
</reference>
<dbReference type="InterPro" id="IPR006076">
    <property type="entry name" value="FAD-dep_OxRdtase"/>
</dbReference>
<evidence type="ECO:0000313" key="4">
    <source>
        <dbReference type="RefSeq" id="XP_028132457.1"/>
    </source>
</evidence>
<evidence type="ECO:0000313" key="2">
    <source>
        <dbReference type="EnsemblMetazoa" id="XP_028132457.1"/>
    </source>
</evidence>
<dbReference type="Gene3D" id="3.50.50.60">
    <property type="entry name" value="FAD/NAD(P)-binding domain"/>
    <property type="match status" value="1"/>
</dbReference>
<evidence type="ECO:0000313" key="3">
    <source>
        <dbReference type="Proteomes" id="UP001652700"/>
    </source>
</evidence>
<dbReference type="GeneID" id="114327936"/>
<dbReference type="InParanoid" id="A0A6P7FCA8"/>
<dbReference type="AlphaFoldDB" id="A0A6P7FCA8"/>
<dbReference type="PANTHER" id="PTHR13847">
    <property type="entry name" value="SARCOSINE DEHYDROGENASE-RELATED"/>
    <property type="match status" value="1"/>
</dbReference>
<proteinExistence type="predicted"/>
<dbReference type="EnsemblMetazoa" id="XM_028276656.2">
    <property type="protein sequence ID" value="XP_028132457.1"/>
    <property type="gene ID" value="LOC114327936"/>
</dbReference>
<dbReference type="InterPro" id="IPR036188">
    <property type="entry name" value="FAD/NAD-bd_sf"/>
</dbReference>